<reference evidence="1" key="1">
    <citation type="submission" date="2015-12" db="EMBL/GenBank/DDBJ databases">
        <title>Gene expression during late stages of embryo sac development: a critical building block for successful pollen-pistil interactions.</title>
        <authorList>
            <person name="Liu Y."/>
            <person name="Joly V."/>
            <person name="Sabar M."/>
            <person name="Matton D.P."/>
        </authorList>
    </citation>
    <scope>NUCLEOTIDE SEQUENCE</scope>
</reference>
<dbReference type="AlphaFoldDB" id="A0A0V0GTC8"/>
<protein>
    <submittedName>
        <fullName evidence="1">Putative ovule protein</fullName>
    </submittedName>
</protein>
<proteinExistence type="predicted"/>
<accession>A0A0V0GTC8</accession>
<dbReference type="EMBL" id="GEDG01031257">
    <property type="protein sequence ID" value="JAP11476.1"/>
    <property type="molecule type" value="Transcribed_RNA"/>
</dbReference>
<organism evidence="1">
    <name type="scientific">Solanum chacoense</name>
    <name type="common">Chaco potato</name>
    <dbReference type="NCBI Taxonomy" id="4108"/>
    <lineage>
        <taxon>Eukaryota</taxon>
        <taxon>Viridiplantae</taxon>
        <taxon>Streptophyta</taxon>
        <taxon>Embryophyta</taxon>
        <taxon>Tracheophyta</taxon>
        <taxon>Spermatophyta</taxon>
        <taxon>Magnoliopsida</taxon>
        <taxon>eudicotyledons</taxon>
        <taxon>Gunneridae</taxon>
        <taxon>Pentapetalae</taxon>
        <taxon>asterids</taxon>
        <taxon>lamiids</taxon>
        <taxon>Solanales</taxon>
        <taxon>Solanaceae</taxon>
        <taxon>Solanoideae</taxon>
        <taxon>Solaneae</taxon>
        <taxon>Solanum</taxon>
    </lineage>
</organism>
<sequence length="70" mass="8113">MLAFPFSQLLSSNSSNLICKLNVYETLDYVDLCDCCSCWLVFALIFLVLMRKLWICSLSMFRIFLQVSDS</sequence>
<name>A0A0V0GTC8_SOLCH</name>
<evidence type="ECO:0000313" key="1">
    <source>
        <dbReference type="EMBL" id="JAP11476.1"/>
    </source>
</evidence>